<dbReference type="EC" id="6.1.1.-" evidence="9"/>
<dbReference type="PRINTS" id="PR00987">
    <property type="entry name" value="TRNASYNTHGLU"/>
</dbReference>
<keyword evidence="7" id="KW-0648">Protein biosynthesis</keyword>
<evidence type="ECO:0000256" key="1">
    <source>
        <dbReference type="ARBA" id="ARBA00022598"/>
    </source>
</evidence>
<sequence>MNTLAGRYVGRFAPTPSGPLHFGSLLAALASSLEAHRQQGQWQLRIDDIDTPRVVAGASDDILRTLEHYGFQWDGQICFQSQRREVYREVLHQLEAGGHLFGCNCSRRMLRERSIAGLYDGHCRTRSLCLQQAHSIRFALPETLPALSDAIQGVQQAQGFAGEIADFVVHRGDGIFAYHLVCAVDDICQGITHIVRGSDLLSGTFLQRPVMAALESSVPHYAHIPVVVNPWGQKLSKQTAAAPIQTDKVVLQLWRALHFLGQNPPAQLSCASKAEVWQWAQEHWDLDRVPKVMALSEAAIAGDTPSCE</sequence>
<feature type="domain" description="Glutamyl/glutaminyl-tRNA synthetase class Ib catalytic" evidence="8">
    <location>
        <begin position="11"/>
        <end position="245"/>
    </location>
</feature>
<dbReference type="PANTHER" id="PTHR43311:SF1">
    <property type="entry name" value="GLUTAMYL-Q TRNA(ASP) SYNTHETASE"/>
    <property type="match status" value="1"/>
</dbReference>
<dbReference type="AlphaFoldDB" id="A0A7W8DH77"/>
<dbReference type="Proteomes" id="UP000528322">
    <property type="component" value="Unassembled WGS sequence"/>
</dbReference>
<accession>A0A7W8DH77</accession>
<organism evidence="9 10">
    <name type="scientific">Desulfurispira natronophila</name>
    <dbReference type="NCBI Taxonomy" id="682562"/>
    <lineage>
        <taxon>Bacteria</taxon>
        <taxon>Pseudomonadati</taxon>
        <taxon>Chrysiogenota</taxon>
        <taxon>Chrysiogenia</taxon>
        <taxon>Chrysiogenales</taxon>
        <taxon>Chrysiogenaceae</taxon>
        <taxon>Desulfurispira</taxon>
    </lineage>
</organism>
<dbReference type="GO" id="GO:0008270">
    <property type="term" value="F:zinc ion binding"/>
    <property type="evidence" value="ECO:0007669"/>
    <property type="project" value="InterPro"/>
</dbReference>
<evidence type="ECO:0000259" key="8">
    <source>
        <dbReference type="Pfam" id="PF00749"/>
    </source>
</evidence>
<dbReference type="PANTHER" id="PTHR43311">
    <property type="entry name" value="GLUTAMATE--TRNA LIGASE"/>
    <property type="match status" value="1"/>
</dbReference>
<keyword evidence="5 7" id="KW-0067">ATP-binding</keyword>
<dbReference type="GO" id="GO:0006424">
    <property type="term" value="P:glutamyl-tRNA aminoacylation"/>
    <property type="evidence" value="ECO:0007669"/>
    <property type="project" value="InterPro"/>
</dbReference>
<keyword evidence="1 7" id="KW-0436">Ligase</keyword>
<dbReference type="NCBIfam" id="TIGR03838">
    <property type="entry name" value="queuosine_YadB"/>
    <property type="match status" value="1"/>
</dbReference>
<dbReference type="Pfam" id="PF00749">
    <property type="entry name" value="tRNA-synt_1c"/>
    <property type="match status" value="1"/>
</dbReference>
<evidence type="ECO:0000313" key="10">
    <source>
        <dbReference type="Proteomes" id="UP000528322"/>
    </source>
</evidence>
<dbReference type="InterPro" id="IPR049940">
    <property type="entry name" value="GluQ/Sye"/>
</dbReference>
<dbReference type="GO" id="GO:0004818">
    <property type="term" value="F:glutamate-tRNA ligase activity"/>
    <property type="evidence" value="ECO:0007669"/>
    <property type="project" value="TreeGrafter"/>
</dbReference>
<proteinExistence type="inferred from homology"/>
<keyword evidence="2" id="KW-0479">Metal-binding</keyword>
<dbReference type="GO" id="GO:0005829">
    <property type="term" value="C:cytosol"/>
    <property type="evidence" value="ECO:0007669"/>
    <property type="project" value="TreeGrafter"/>
</dbReference>
<dbReference type="RefSeq" id="WP_183732069.1">
    <property type="nucleotide sequence ID" value="NZ_JACHID010000008.1"/>
</dbReference>
<evidence type="ECO:0000256" key="2">
    <source>
        <dbReference type="ARBA" id="ARBA00022723"/>
    </source>
</evidence>
<name>A0A7W8DH77_9BACT</name>
<comment type="caution">
    <text evidence="9">The sequence shown here is derived from an EMBL/GenBank/DDBJ whole genome shotgun (WGS) entry which is preliminary data.</text>
</comment>
<keyword evidence="3 7" id="KW-0547">Nucleotide-binding</keyword>
<evidence type="ECO:0000256" key="4">
    <source>
        <dbReference type="ARBA" id="ARBA00022833"/>
    </source>
</evidence>
<evidence type="ECO:0000256" key="3">
    <source>
        <dbReference type="ARBA" id="ARBA00022741"/>
    </source>
</evidence>
<dbReference type="InterPro" id="IPR014729">
    <property type="entry name" value="Rossmann-like_a/b/a_fold"/>
</dbReference>
<evidence type="ECO:0000313" key="9">
    <source>
        <dbReference type="EMBL" id="MBB5022124.1"/>
    </source>
</evidence>
<dbReference type="InterPro" id="IPR022380">
    <property type="entry name" value="Glu-Q_tRNA(Asp)_Synthase"/>
</dbReference>
<protein>
    <submittedName>
        <fullName evidence="9">Glutamyl-Q tRNA(Asp) synthetase</fullName>
        <ecNumber evidence="9">6.1.1.-</ecNumber>
    </submittedName>
</protein>
<dbReference type="NCBIfam" id="NF004314">
    <property type="entry name" value="PRK05710.1-3"/>
    <property type="match status" value="1"/>
</dbReference>
<keyword evidence="6 7" id="KW-0030">Aminoacyl-tRNA synthetase</keyword>
<evidence type="ECO:0000256" key="5">
    <source>
        <dbReference type="ARBA" id="ARBA00022840"/>
    </source>
</evidence>
<gene>
    <name evidence="9" type="ORF">HNR37_001452</name>
</gene>
<dbReference type="EMBL" id="JACHID010000008">
    <property type="protein sequence ID" value="MBB5022124.1"/>
    <property type="molecule type" value="Genomic_DNA"/>
</dbReference>
<dbReference type="InterPro" id="IPR000924">
    <property type="entry name" value="Glu/Gln-tRNA-synth"/>
</dbReference>
<keyword evidence="10" id="KW-1185">Reference proteome</keyword>
<evidence type="ECO:0000256" key="6">
    <source>
        <dbReference type="ARBA" id="ARBA00023146"/>
    </source>
</evidence>
<dbReference type="GO" id="GO:0005524">
    <property type="term" value="F:ATP binding"/>
    <property type="evidence" value="ECO:0007669"/>
    <property type="project" value="UniProtKB-KW"/>
</dbReference>
<dbReference type="SUPFAM" id="SSF52374">
    <property type="entry name" value="Nucleotidylyl transferase"/>
    <property type="match status" value="1"/>
</dbReference>
<evidence type="ECO:0000256" key="7">
    <source>
        <dbReference type="RuleBase" id="RU363037"/>
    </source>
</evidence>
<dbReference type="Gene3D" id="3.40.50.620">
    <property type="entry name" value="HUPs"/>
    <property type="match status" value="1"/>
</dbReference>
<dbReference type="InterPro" id="IPR020058">
    <property type="entry name" value="Glu/Gln-tRNA-synth_Ib_cat-dom"/>
</dbReference>
<comment type="similarity">
    <text evidence="7">Belongs to the class-I aminoacyl-tRNA synthetase family.</text>
</comment>
<reference evidence="9 10" key="1">
    <citation type="submission" date="2020-08" db="EMBL/GenBank/DDBJ databases">
        <title>Genomic Encyclopedia of Type Strains, Phase IV (KMG-IV): sequencing the most valuable type-strain genomes for metagenomic binning, comparative biology and taxonomic classification.</title>
        <authorList>
            <person name="Goeker M."/>
        </authorList>
    </citation>
    <scope>NUCLEOTIDE SEQUENCE [LARGE SCALE GENOMIC DNA]</scope>
    <source>
        <strain evidence="9 10">DSM 22071</strain>
    </source>
</reference>
<keyword evidence="4" id="KW-0862">Zinc</keyword>
<dbReference type="GO" id="GO:0006400">
    <property type="term" value="P:tRNA modification"/>
    <property type="evidence" value="ECO:0007669"/>
    <property type="project" value="InterPro"/>
</dbReference>